<dbReference type="AlphaFoldDB" id="A0AAP2DLC2"/>
<organism evidence="3 4">
    <name type="scientific">Chryseosolibacter histidini</name>
    <dbReference type="NCBI Taxonomy" id="2782349"/>
    <lineage>
        <taxon>Bacteria</taxon>
        <taxon>Pseudomonadati</taxon>
        <taxon>Bacteroidota</taxon>
        <taxon>Cytophagia</taxon>
        <taxon>Cytophagales</taxon>
        <taxon>Chryseotaleaceae</taxon>
        <taxon>Chryseosolibacter</taxon>
    </lineage>
</organism>
<keyword evidence="4" id="KW-1185">Reference proteome</keyword>
<keyword evidence="3" id="KW-0808">Transferase</keyword>
<name>A0AAP2DLC2_9BACT</name>
<dbReference type="Pfam" id="PF06580">
    <property type="entry name" value="His_kinase"/>
    <property type="match status" value="1"/>
</dbReference>
<dbReference type="PANTHER" id="PTHR34220:SF7">
    <property type="entry name" value="SENSOR HISTIDINE KINASE YPDA"/>
    <property type="match status" value="1"/>
</dbReference>
<dbReference type="PANTHER" id="PTHR34220">
    <property type="entry name" value="SENSOR HISTIDINE KINASE YPDA"/>
    <property type="match status" value="1"/>
</dbReference>
<sequence length="344" mass="40812">MRVKSFLSEKKILLLHLSFWLLYFSYRVYDMEAYLGYRKAILYVSLPMAFNIMACYLHYFFILPNWLKDKRPAPYFLKLLPLIAIVITLRLHAENLVFADLFRNEAYYKTIKPERVVSTLWDTLSFLLFTGMIRFTVNWFDLENKRNQLENEKLVAELNYLKAQINPHFLFNTLHNLNYLVYSGSARATDVIIRLSNIMRYMIYDANKEKVLLKKEIEYMNDYIHLESIRLNQAFKINFYTEGDPQQVEVAPLIMLTFLENAFKHGVSDQEEKCWIDVRIVITDDTIRYDVSNKKLKMANKNLRSGFGLDNVKKRLQLSYPAKHRLVITDQDDLFSISLTLNRA</sequence>
<reference evidence="3 4" key="1">
    <citation type="submission" date="2021-05" db="EMBL/GenBank/DDBJ databases">
        <title>A Polyphasic approach of four new species of the genus Ohtaekwangia: Ohtaekwangia histidinii sp. nov., Ohtaekwangia cretensis sp. nov., Ohtaekwangia indiensis sp. nov., Ohtaekwangia reichenbachii sp. nov. from diverse environment.</title>
        <authorList>
            <person name="Octaviana S."/>
        </authorList>
    </citation>
    <scope>NUCLEOTIDE SEQUENCE [LARGE SCALE GENOMIC DNA]</scope>
    <source>
        <strain evidence="3 4">PWU4</strain>
    </source>
</reference>
<proteinExistence type="predicted"/>
<keyword evidence="1" id="KW-0472">Membrane</keyword>
<dbReference type="Proteomes" id="UP001319200">
    <property type="component" value="Unassembled WGS sequence"/>
</dbReference>
<keyword evidence="1" id="KW-0812">Transmembrane</keyword>
<dbReference type="InterPro" id="IPR050640">
    <property type="entry name" value="Bact_2-comp_sensor_kinase"/>
</dbReference>
<evidence type="ECO:0000259" key="2">
    <source>
        <dbReference type="Pfam" id="PF06580"/>
    </source>
</evidence>
<keyword evidence="3" id="KW-0418">Kinase</keyword>
<evidence type="ECO:0000313" key="4">
    <source>
        <dbReference type="Proteomes" id="UP001319200"/>
    </source>
</evidence>
<feature type="transmembrane region" description="Helical" evidence="1">
    <location>
        <begin position="12"/>
        <end position="29"/>
    </location>
</feature>
<dbReference type="InterPro" id="IPR010559">
    <property type="entry name" value="Sig_transdc_His_kin_internal"/>
</dbReference>
<evidence type="ECO:0000256" key="1">
    <source>
        <dbReference type="SAM" id="Phobius"/>
    </source>
</evidence>
<dbReference type="EMBL" id="JAHESF010000008">
    <property type="protein sequence ID" value="MBT1697262.1"/>
    <property type="molecule type" value="Genomic_DNA"/>
</dbReference>
<dbReference type="Gene3D" id="3.30.565.10">
    <property type="entry name" value="Histidine kinase-like ATPase, C-terminal domain"/>
    <property type="match status" value="1"/>
</dbReference>
<keyword evidence="1" id="KW-1133">Transmembrane helix</keyword>
<feature type="domain" description="Signal transduction histidine kinase internal region" evidence="2">
    <location>
        <begin position="156"/>
        <end position="234"/>
    </location>
</feature>
<feature type="transmembrane region" description="Helical" evidence="1">
    <location>
        <begin position="41"/>
        <end position="63"/>
    </location>
</feature>
<dbReference type="GO" id="GO:0016020">
    <property type="term" value="C:membrane"/>
    <property type="evidence" value="ECO:0007669"/>
    <property type="project" value="InterPro"/>
</dbReference>
<protein>
    <submittedName>
        <fullName evidence="3">Histidine kinase</fullName>
    </submittedName>
</protein>
<evidence type="ECO:0000313" key="3">
    <source>
        <dbReference type="EMBL" id="MBT1697262.1"/>
    </source>
</evidence>
<dbReference type="InterPro" id="IPR036890">
    <property type="entry name" value="HATPase_C_sf"/>
</dbReference>
<gene>
    <name evidence="3" type="ORF">KK083_10270</name>
</gene>
<feature type="transmembrane region" description="Helical" evidence="1">
    <location>
        <begin position="75"/>
        <end position="93"/>
    </location>
</feature>
<accession>A0AAP2DLC2</accession>
<dbReference type="GO" id="GO:0000155">
    <property type="term" value="F:phosphorelay sensor kinase activity"/>
    <property type="evidence" value="ECO:0007669"/>
    <property type="project" value="InterPro"/>
</dbReference>
<comment type="caution">
    <text evidence="3">The sequence shown here is derived from an EMBL/GenBank/DDBJ whole genome shotgun (WGS) entry which is preliminary data.</text>
</comment>
<dbReference type="RefSeq" id="WP_254163128.1">
    <property type="nucleotide sequence ID" value="NZ_JAHESF010000008.1"/>
</dbReference>